<feature type="transmembrane region" description="Helical" evidence="6">
    <location>
        <begin position="6"/>
        <end position="27"/>
    </location>
</feature>
<dbReference type="AlphaFoldDB" id="A0A1X0WDB6"/>
<reference evidence="8 9" key="1">
    <citation type="journal article" date="2017" name="Int. J. Syst. Evol. Microbiol.">
        <title>Rouxiella badensis sp. nov. and Rouxiella silvae sp. nov. isolated from peat bog soil in Germany and emendation of the genus description.</title>
        <authorList>
            <person name="Le Fleche-Mateos A."/>
            <person name="Kugler J.H."/>
            <person name="Hansen S.H."/>
            <person name="Syldatk C."/>
            <person name="Hausmann R."/>
            <person name="Lomprez F."/>
            <person name="Vandenbogaert M."/>
            <person name="Manuguerra J.C."/>
            <person name="Grimont P.A."/>
        </authorList>
    </citation>
    <scope>NUCLEOTIDE SEQUENCE [LARGE SCALE GENOMIC DNA]</scope>
    <source>
        <strain evidence="8 9">DSM 100043</strain>
    </source>
</reference>
<dbReference type="STRING" id="1646377.BS640_14745"/>
<evidence type="ECO:0000256" key="1">
    <source>
        <dbReference type="ARBA" id="ARBA00004651"/>
    </source>
</evidence>
<dbReference type="GO" id="GO:0005886">
    <property type="term" value="C:plasma membrane"/>
    <property type="evidence" value="ECO:0007669"/>
    <property type="project" value="UniProtKB-SubCell"/>
</dbReference>
<feature type="transmembrane region" description="Helical" evidence="6">
    <location>
        <begin position="118"/>
        <end position="140"/>
    </location>
</feature>
<evidence type="ECO:0000256" key="4">
    <source>
        <dbReference type="ARBA" id="ARBA00022989"/>
    </source>
</evidence>
<evidence type="ECO:0000256" key="3">
    <source>
        <dbReference type="ARBA" id="ARBA00022692"/>
    </source>
</evidence>
<feature type="transmembrane region" description="Helical" evidence="6">
    <location>
        <begin position="229"/>
        <end position="247"/>
    </location>
</feature>
<dbReference type="NCBIfam" id="NF033808">
    <property type="entry name" value="copper_CopD"/>
    <property type="match status" value="1"/>
</dbReference>
<evidence type="ECO:0000256" key="2">
    <source>
        <dbReference type="ARBA" id="ARBA00022475"/>
    </source>
</evidence>
<proteinExistence type="inferred from homology"/>
<keyword evidence="6" id="KW-0997">Cell inner membrane</keyword>
<dbReference type="RefSeq" id="WP_084912826.1">
    <property type="nucleotide sequence ID" value="NZ_JBBCKN010000001.1"/>
</dbReference>
<keyword evidence="6" id="KW-0186">Copper</keyword>
<keyword evidence="5 6" id="KW-0472">Membrane</keyword>
<dbReference type="Pfam" id="PF05425">
    <property type="entry name" value="CopD"/>
    <property type="match status" value="1"/>
</dbReference>
<keyword evidence="9" id="KW-1185">Reference proteome</keyword>
<evidence type="ECO:0000256" key="6">
    <source>
        <dbReference type="RuleBase" id="RU369037"/>
    </source>
</evidence>
<feature type="domain" description="Copper resistance protein D" evidence="7">
    <location>
        <begin position="189"/>
        <end position="287"/>
    </location>
</feature>
<dbReference type="GO" id="GO:0046688">
    <property type="term" value="P:response to copper ion"/>
    <property type="evidence" value="ECO:0007669"/>
    <property type="project" value="UniProtKB-UniRule"/>
</dbReference>
<evidence type="ECO:0000313" key="8">
    <source>
        <dbReference type="EMBL" id="ORJ24780.1"/>
    </source>
</evidence>
<name>A0A1X0WDB6_9GAMM</name>
<comment type="subcellular location">
    <subcellularLocation>
        <location evidence="6">Cell inner membrane</location>
        <topology evidence="6">Multi-pass membrane protein</topology>
    </subcellularLocation>
    <subcellularLocation>
        <location evidence="1">Cell membrane</location>
        <topology evidence="1">Multi-pass membrane protein</topology>
    </subcellularLocation>
</comment>
<evidence type="ECO:0000259" key="7">
    <source>
        <dbReference type="Pfam" id="PF05425"/>
    </source>
</evidence>
<dbReference type="PANTHER" id="PTHR34820:SF4">
    <property type="entry name" value="INNER MEMBRANE PROTEIN YEBZ"/>
    <property type="match status" value="1"/>
</dbReference>
<keyword evidence="3 6" id="KW-0812">Transmembrane</keyword>
<dbReference type="InterPro" id="IPR032694">
    <property type="entry name" value="CopC/D"/>
</dbReference>
<feature type="transmembrane region" description="Helical" evidence="6">
    <location>
        <begin position="47"/>
        <end position="74"/>
    </location>
</feature>
<keyword evidence="2 6" id="KW-1003">Cell membrane</keyword>
<dbReference type="EMBL" id="MRWE01000024">
    <property type="protein sequence ID" value="ORJ24780.1"/>
    <property type="molecule type" value="Genomic_DNA"/>
</dbReference>
<sequence length="294" mass="32245">MSLASLFVLCRFVHFISVMQLFGACVFTRLLSPQGLSALLARKNQTLILTSACLSALTALLMVAVQAGVMGNGWTDMLNVNVWLLVLTTTFGEVWRWHMLMALVALLLILIDGLPGRFLMAMLLSAGMLIGQALIGHAAMHEGTLGVLQRTNHAVHLLSAAYWFGSLIPLLTCMRLTHQPATRPEAIVALLRFSTLGHAAVALVVLTGIANSAFILQRWPTDIHSPYELLLVCKAALVTVMVAVAIYNRYWLVPQFAHHNEHTQRRMIAVCWLEFALALLVIALVSLFATLSPN</sequence>
<comment type="caution">
    <text evidence="8">The sequence shown here is derived from an EMBL/GenBank/DDBJ whole genome shotgun (WGS) entry which is preliminary data.</text>
</comment>
<dbReference type="Proteomes" id="UP000192536">
    <property type="component" value="Unassembled WGS sequence"/>
</dbReference>
<gene>
    <name evidence="8" type="ORF">BS640_14745</name>
</gene>
<feature type="transmembrane region" description="Helical" evidence="6">
    <location>
        <begin position="189"/>
        <end position="209"/>
    </location>
</feature>
<dbReference type="PANTHER" id="PTHR34820">
    <property type="entry name" value="INNER MEMBRANE PROTEIN YEBZ"/>
    <property type="match status" value="1"/>
</dbReference>
<keyword evidence="4 6" id="KW-1133">Transmembrane helix</keyword>
<dbReference type="GO" id="GO:0006825">
    <property type="term" value="P:copper ion transport"/>
    <property type="evidence" value="ECO:0007669"/>
    <property type="project" value="InterPro"/>
</dbReference>
<accession>A0A1X0WDB6</accession>
<evidence type="ECO:0000313" key="9">
    <source>
        <dbReference type="Proteomes" id="UP000192536"/>
    </source>
</evidence>
<dbReference type="InterPro" id="IPR008457">
    <property type="entry name" value="Cu-R_CopD_dom"/>
</dbReference>
<protein>
    <recommendedName>
        <fullName evidence="6">Copper resistance protein D</fullName>
    </recommendedName>
</protein>
<comment type="similarity">
    <text evidence="6">Belongs to the CopD family.</text>
</comment>
<evidence type="ECO:0000256" key="5">
    <source>
        <dbReference type="ARBA" id="ARBA00023136"/>
    </source>
</evidence>
<comment type="function">
    <text evidence="6">Involved in copper resistance.</text>
</comment>
<dbReference type="InterPro" id="IPR047689">
    <property type="entry name" value="CopD"/>
</dbReference>
<feature type="transmembrane region" description="Helical" evidence="6">
    <location>
        <begin position="160"/>
        <end position="177"/>
    </location>
</feature>
<feature type="transmembrane region" description="Helical" evidence="6">
    <location>
        <begin position="94"/>
        <end position="111"/>
    </location>
</feature>
<organism evidence="8 9">
    <name type="scientific">Rouxiella badensis</name>
    <dbReference type="NCBI Taxonomy" id="1646377"/>
    <lineage>
        <taxon>Bacteria</taxon>
        <taxon>Pseudomonadati</taxon>
        <taxon>Pseudomonadota</taxon>
        <taxon>Gammaproteobacteria</taxon>
        <taxon>Enterobacterales</taxon>
        <taxon>Yersiniaceae</taxon>
        <taxon>Rouxiella</taxon>
    </lineage>
</organism>
<feature type="transmembrane region" description="Helical" evidence="6">
    <location>
        <begin position="268"/>
        <end position="291"/>
    </location>
</feature>